<comment type="caution">
    <text evidence="1">The sequence shown here is derived from an EMBL/GenBank/DDBJ whole genome shotgun (WGS) entry which is preliminary data.</text>
</comment>
<dbReference type="PATRIC" id="fig|2702.99.peg.1157"/>
<gene>
    <name evidence="1" type="ORF">HMPREF3216_01186</name>
</gene>
<dbReference type="AlphaFoldDB" id="A0A133NLY7"/>
<organism evidence="1 2">
    <name type="scientific">Gardnerella vaginalis</name>
    <dbReference type="NCBI Taxonomy" id="2702"/>
    <lineage>
        <taxon>Bacteria</taxon>
        <taxon>Bacillati</taxon>
        <taxon>Actinomycetota</taxon>
        <taxon>Actinomycetes</taxon>
        <taxon>Bifidobacteriales</taxon>
        <taxon>Bifidobacteriaceae</taxon>
        <taxon>Gardnerella</taxon>
    </lineage>
</organism>
<reference evidence="1 2" key="1">
    <citation type="submission" date="2016-01" db="EMBL/GenBank/DDBJ databases">
        <authorList>
            <person name="Oliw E.H."/>
        </authorList>
    </citation>
    <scope>NUCLEOTIDE SEQUENCE [LARGE SCALE GENOMIC DNA]</scope>
    <source>
        <strain evidence="1 2">GED7760B</strain>
    </source>
</reference>
<name>A0A133NLY7_GARVA</name>
<dbReference type="EMBL" id="LRQA01000058">
    <property type="protein sequence ID" value="KXA17298.1"/>
    <property type="molecule type" value="Genomic_DNA"/>
</dbReference>
<accession>A0A133NLY7</accession>
<evidence type="ECO:0000313" key="2">
    <source>
        <dbReference type="Proteomes" id="UP000070558"/>
    </source>
</evidence>
<dbReference type="Proteomes" id="UP000070558">
    <property type="component" value="Unassembled WGS sequence"/>
</dbReference>
<sequence>MLVIFLLASLSACTPKNQAVGDTGRSDDIVHDGIDVEDIKLFIVGSRQAALDSKLLHLCEKFGLKASYASIADVKNANFASQEAVKDASNQPVSMILINNINVDGVDRVDSSAKSNAGGAHVDLKARKAWVDALKYARSAGIPVALVNPKNPPKDCSLFAAKLYILKDLDGQDLFDAGLIKGDLRGDSKAAFNGDFRNHLSCVEKSCQKSHIKNCGKIQHSSLLKIVQSVIDNTPHGRDVVINDKG</sequence>
<evidence type="ECO:0008006" key="3">
    <source>
        <dbReference type="Google" id="ProtNLM"/>
    </source>
</evidence>
<protein>
    <recommendedName>
        <fullName evidence="3">Sugar ABC transporter substrate-binding protein</fullName>
    </recommendedName>
</protein>
<evidence type="ECO:0000313" key="1">
    <source>
        <dbReference type="EMBL" id="KXA17298.1"/>
    </source>
</evidence>
<proteinExistence type="predicted"/>